<dbReference type="InterPro" id="IPR027434">
    <property type="entry name" value="Homing_endonucl"/>
</dbReference>
<proteinExistence type="predicted"/>
<evidence type="ECO:0000313" key="2">
    <source>
        <dbReference type="Proteomes" id="UP000626109"/>
    </source>
</evidence>
<evidence type="ECO:0008006" key="3">
    <source>
        <dbReference type="Google" id="ProtNLM"/>
    </source>
</evidence>
<sequence length="418" mass="46467">MSLMNKQLQPWYASLYRCFAVRSCSTSGGAAHFDSWSCLGKLRRRSERLKGVLDKLKWLKISNFQASGQDYPLPMPADQARSNKSLSQAELEYAAGFFDGDGCVATGSGLGGCRLMISQTSDRGEALLLFYGAFGGSIHVQRHGQGSWKPSITWAVHGRAARRASALLTEASFVKKKQLQIAANWPDCRAERSKLQAELKILKRTPQQVAEFNASWSYAAGFFDAEGYVHIKAADNSVSLGFAQKYVEVLHHILLCIRNHRPLKGIGIIEVNGQFRLSTWRSATTKYVLKQLLASGLIVKRRSAEVAMKATASSHRMARAANALLAGRQGRYARLTEDGCDRARSIRNMYSRVVYLRLCSKLHEATMVQQELAELRHQHVLLNAQAQYDLPATLRHSLIAEAGCSHGFCESDKPRAFE</sequence>
<dbReference type="AlphaFoldDB" id="A0A813KQV5"/>
<dbReference type="Proteomes" id="UP000626109">
    <property type="component" value="Unassembled WGS sequence"/>
</dbReference>
<dbReference type="EMBL" id="CAJNNW010032040">
    <property type="protein sequence ID" value="CAE8710784.1"/>
    <property type="molecule type" value="Genomic_DNA"/>
</dbReference>
<comment type="caution">
    <text evidence="1">The sequence shown here is derived from an EMBL/GenBank/DDBJ whole genome shotgun (WGS) entry which is preliminary data.</text>
</comment>
<protein>
    <recommendedName>
        <fullName evidence="3">Homing endonuclease LAGLIDADG domain-containing protein</fullName>
    </recommendedName>
</protein>
<evidence type="ECO:0000313" key="1">
    <source>
        <dbReference type="EMBL" id="CAE8710784.1"/>
    </source>
</evidence>
<reference evidence="1" key="1">
    <citation type="submission" date="2021-02" db="EMBL/GenBank/DDBJ databases">
        <authorList>
            <person name="Dougan E. K."/>
            <person name="Rhodes N."/>
            <person name="Thang M."/>
            <person name="Chan C."/>
        </authorList>
    </citation>
    <scope>NUCLEOTIDE SEQUENCE</scope>
</reference>
<dbReference type="Gene3D" id="3.10.28.10">
    <property type="entry name" value="Homing endonucleases"/>
    <property type="match status" value="1"/>
</dbReference>
<name>A0A813KQV5_POLGL</name>
<organism evidence="1 2">
    <name type="scientific">Polarella glacialis</name>
    <name type="common">Dinoflagellate</name>
    <dbReference type="NCBI Taxonomy" id="89957"/>
    <lineage>
        <taxon>Eukaryota</taxon>
        <taxon>Sar</taxon>
        <taxon>Alveolata</taxon>
        <taxon>Dinophyceae</taxon>
        <taxon>Suessiales</taxon>
        <taxon>Suessiaceae</taxon>
        <taxon>Polarella</taxon>
    </lineage>
</organism>
<accession>A0A813KQV5</accession>
<gene>
    <name evidence="1" type="ORF">PGLA2088_LOCUS36130</name>
</gene>